<protein>
    <submittedName>
        <fullName evidence="4">RluA family pseudouridine synthase</fullName>
    </submittedName>
</protein>
<dbReference type="EMBL" id="JADKGY010000029">
    <property type="protein sequence ID" value="MBK9984152.1"/>
    <property type="molecule type" value="Genomic_DNA"/>
</dbReference>
<dbReference type="PANTHER" id="PTHR21600:SF83">
    <property type="entry name" value="PSEUDOURIDYLATE SYNTHASE RPUSD4, MITOCHONDRIAL"/>
    <property type="match status" value="1"/>
</dbReference>
<gene>
    <name evidence="4" type="ORF">IPP15_17580</name>
</gene>
<dbReference type="InterPro" id="IPR006224">
    <property type="entry name" value="PsdUridine_synth_RluA-like_CS"/>
</dbReference>
<sequence length="238" mass="27375">MALTDLEIIYEDNHLIAINKPNGLLVHTDDTGDTSLEEILREYVREKYKKPGNVFLQSCHRLDRPVSGVLIFAKTSKGKDRMRQLFTDRKVDKTYLALVTKCPDPFEGDLQNWMYKDRNKNIVEVVKGERAGAVKARTIYKTLGKVDRFFLIRLHPVTGKSHQLRVHMSFIGSPIFGDVKYGGQSMNDPNAFMLHCRKMEFIHPIQKVPIILRADLPDLPAWRNNKREIKGLEEQGEG</sequence>
<keyword evidence="2" id="KW-0413">Isomerase</keyword>
<dbReference type="InterPro" id="IPR006145">
    <property type="entry name" value="PsdUridine_synth_RsuA/RluA"/>
</dbReference>
<dbReference type="GO" id="GO:0009982">
    <property type="term" value="F:pseudouridine synthase activity"/>
    <property type="evidence" value="ECO:0007669"/>
    <property type="project" value="InterPro"/>
</dbReference>
<evidence type="ECO:0000259" key="3">
    <source>
        <dbReference type="Pfam" id="PF00849"/>
    </source>
</evidence>
<evidence type="ECO:0000256" key="2">
    <source>
        <dbReference type="ARBA" id="ARBA00023235"/>
    </source>
</evidence>
<dbReference type="PROSITE" id="PS01129">
    <property type="entry name" value="PSI_RLU"/>
    <property type="match status" value="1"/>
</dbReference>
<dbReference type="InterPro" id="IPR050188">
    <property type="entry name" value="RluA_PseudoU_synthase"/>
</dbReference>
<dbReference type="CDD" id="cd02869">
    <property type="entry name" value="PseudoU_synth_RluA_like"/>
    <property type="match status" value="1"/>
</dbReference>
<dbReference type="Gene3D" id="3.30.2350.10">
    <property type="entry name" value="Pseudouridine synthase"/>
    <property type="match status" value="1"/>
</dbReference>
<reference evidence="4 5" key="1">
    <citation type="submission" date="2020-10" db="EMBL/GenBank/DDBJ databases">
        <title>Connecting structure to function with the recovery of over 1000 high-quality activated sludge metagenome-assembled genomes encoding full-length rRNA genes using long-read sequencing.</title>
        <authorList>
            <person name="Singleton C.M."/>
            <person name="Petriglieri F."/>
            <person name="Kristensen J.M."/>
            <person name="Kirkegaard R.H."/>
            <person name="Michaelsen T.Y."/>
            <person name="Andersen M.H."/>
            <person name="Karst S.M."/>
            <person name="Dueholm M.S."/>
            <person name="Nielsen P.H."/>
            <person name="Albertsen M."/>
        </authorList>
    </citation>
    <scope>NUCLEOTIDE SEQUENCE [LARGE SCALE GENOMIC DNA]</scope>
    <source>
        <strain evidence="4">Ribe_18-Q3-R11-54_MAXAC.273</strain>
    </source>
</reference>
<accession>A0A9D7SW15</accession>
<feature type="domain" description="Pseudouridine synthase RsuA/RluA-like" evidence="3">
    <location>
        <begin position="14"/>
        <end position="169"/>
    </location>
</feature>
<proteinExistence type="inferred from homology"/>
<evidence type="ECO:0000313" key="5">
    <source>
        <dbReference type="Proteomes" id="UP000808337"/>
    </source>
</evidence>
<dbReference type="GO" id="GO:0003723">
    <property type="term" value="F:RNA binding"/>
    <property type="evidence" value="ECO:0007669"/>
    <property type="project" value="InterPro"/>
</dbReference>
<dbReference type="Proteomes" id="UP000808337">
    <property type="component" value="Unassembled WGS sequence"/>
</dbReference>
<dbReference type="GO" id="GO:0006396">
    <property type="term" value="P:RNA processing"/>
    <property type="evidence" value="ECO:0007669"/>
    <property type="project" value="UniProtKB-ARBA"/>
</dbReference>
<dbReference type="SUPFAM" id="SSF55120">
    <property type="entry name" value="Pseudouridine synthase"/>
    <property type="match status" value="1"/>
</dbReference>
<evidence type="ECO:0000313" key="4">
    <source>
        <dbReference type="EMBL" id="MBK9984152.1"/>
    </source>
</evidence>
<evidence type="ECO:0000256" key="1">
    <source>
        <dbReference type="ARBA" id="ARBA00010876"/>
    </source>
</evidence>
<dbReference type="GO" id="GO:0140098">
    <property type="term" value="F:catalytic activity, acting on RNA"/>
    <property type="evidence" value="ECO:0007669"/>
    <property type="project" value="UniProtKB-ARBA"/>
</dbReference>
<dbReference type="Pfam" id="PF00849">
    <property type="entry name" value="PseudoU_synth_2"/>
    <property type="match status" value="1"/>
</dbReference>
<organism evidence="4 5">
    <name type="scientific">Candidatus Opimibacter skivensis</name>
    <dbReference type="NCBI Taxonomy" id="2982028"/>
    <lineage>
        <taxon>Bacteria</taxon>
        <taxon>Pseudomonadati</taxon>
        <taxon>Bacteroidota</taxon>
        <taxon>Saprospiria</taxon>
        <taxon>Saprospirales</taxon>
        <taxon>Saprospiraceae</taxon>
        <taxon>Candidatus Opimibacter</taxon>
    </lineage>
</organism>
<comment type="similarity">
    <text evidence="1">Belongs to the pseudouridine synthase RluA family.</text>
</comment>
<dbReference type="PANTHER" id="PTHR21600">
    <property type="entry name" value="MITOCHONDRIAL RNA PSEUDOURIDINE SYNTHASE"/>
    <property type="match status" value="1"/>
</dbReference>
<comment type="caution">
    <text evidence="4">The sequence shown here is derived from an EMBL/GenBank/DDBJ whole genome shotgun (WGS) entry which is preliminary data.</text>
</comment>
<dbReference type="GO" id="GO:0001522">
    <property type="term" value="P:pseudouridine synthesis"/>
    <property type="evidence" value="ECO:0007669"/>
    <property type="project" value="InterPro"/>
</dbReference>
<dbReference type="InterPro" id="IPR020103">
    <property type="entry name" value="PsdUridine_synth_cat_dom_sf"/>
</dbReference>
<dbReference type="AlphaFoldDB" id="A0A9D7SW15"/>
<name>A0A9D7SW15_9BACT</name>